<dbReference type="AlphaFoldDB" id="A0A2Z2KLN6"/>
<keyword evidence="2" id="KW-1185">Reference proteome</keyword>
<name>A0A2Z2KLN6_9BACL</name>
<organism evidence="1 2">
    <name type="scientific">Paenibacillus donghaensis</name>
    <dbReference type="NCBI Taxonomy" id="414771"/>
    <lineage>
        <taxon>Bacteria</taxon>
        <taxon>Bacillati</taxon>
        <taxon>Bacillota</taxon>
        <taxon>Bacilli</taxon>
        <taxon>Bacillales</taxon>
        <taxon>Paenibacillaceae</taxon>
        <taxon>Paenibacillus</taxon>
    </lineage>
</organism>
<gene>
    <name evidence="1" type="ORF">B9T62_15130</name>
</gene>
<accession>A0A2Z2KLN6</accession>
<sequence>MSNTTKTSGVEKINMQTGEITDFMLDRLKAATDQGEEAVMHFLAASAYVAGFCIALSASKPEAVGPLMARSIDALTSGMQSGLQFTGMPIEFVKIVRD</sequence>
<evidence type="ECO:0000313" key="2">
    <source>
        <dbReference type="Proteomes" id="UP000249890"/>
    </source>
</evidence>
<dbReference type="OrthoDB" id="2626987at2"/>
<dbReference type="KEGG" id="pdh:B9T62_15130"/>
<protein>
    <submittedName>
        <fullName evidence="1">Uncharacterized protein</fullName>
    </submittedName>
</protein>
<proteinExistence type="predicted"/>
<evidence type="ECO:0000313" key="1">
    <source>
        <dbReference type="EMBL" id="ASA21992.1"/>
    </source>
</evidence>
<reference evidence="1 2" key="1">
    <citation type="submission" date="2017-06" db="EMBL/GenBank/DDBJ databases">
        <title>Complete genome sequence of Paenibacillus donghaensis KCTC 13049T isolated from East Sea sediment, South Korea.</title>
        <authorList>
            <person name="Jung B.K."/>
            <person name="Hong S.-J."/>
            <person name="Shin J.-H."/>
        </authorList>
    </citation>
    <scope>NUCLEOTIDE SEQUENCE [LARGE SCALE GENOMIC DNA]</scope>
    <source>
        <strain evidence="1 2">KCTC 13049</strain>
    </source>
</reference>
<dbReference type="EMBL" id="CP021780">
    <property type="protein sequence ID" value="ASA21992.1"/>
    <property type="molecule type" value="Genomic_DNA"/>
</dbReference>
<dbReference type="RefSeq" id="WP_087915997.1">
    <property type="nucleotide sequence ID" value="NZ_CP021780.1"/>
</dbReference>
<dbReference type="Proteomes" id="UP000249890">
    <property type="component" value="Chromosome"/>
</dbReference>